<feature type="compositionally biased region" description="Low complexity" evidence="1">
    <location>
        <begin position="1"/>
        <end position="15"/>
    </location>
</feature>
<dbReference type="RefSeq" id="WP_382394626.1">
    <property type="nucleotide sequence ID" value="NZ_JBHTCQ010000002.1"/>
</dbReference>
<dbReference type="InterPro" id="IPR008928">
    <property type="entry name" value="6-hairpin_glycosidase_sf"/>
</dbReference>
<accession>A0ABW2QD15</accession>
<sequence>MSAGTGPAAWTATGTATGGPSGTAAGTRVIPTVEDFTSAVVVDAYDDMINPPGLTNHVTTAQVDHDVLAVRSLNVPPVSQGDCVTGQLYLGGRLARSYGEPVECRWRPDRVTRRTTIDGWRIETTTVCPPGEPGVVVRAEVTNTAAHARELRFGAWIDSTVVRQDGPWLRAEPPQAANTMTVAGARRIGRPEDGSAVAVQGLVSGRGGEAADVAGTPRLVEERREVAAGETCVLAYVHTIGPDEATATAAYDRIARDVAGAIEASRAAWDASLAAMFTPGNPEFGGCLPVLETSDDALRTLYWWGALGVLWFRRDNPASVLGRTYDTLMPRYWQTTTFIWDYSLSSTVHALLDPGVMRRQITHWVGLDIERHFGTEWLTGGPVGYWYSVNHYAMTRLVADYLRYHGDRDFLAEAVTTPSGERRTMAENVRAWARAWHRIRSGSGLADYGGIDNLLECVSTYVHEVASLNAANVWCLRTAAEVAELEGGADAPAAAAQLRAEADALVPLVNALYVDGAGYFHARQPDGSLVETRHAYDFATVGTTIAADLPARQRREMVEFFVRELRTPSWMRALSPWDENAGYSVRADHQWNGAYPAWPPDSARAAIALGRPEVVLEWLDGLARSANQGPPGQAHFVEEAVTPIDGGARKTPPQLPYIIDWSCSSAGAWCELVLRGIFGIEVSLEGTVTAGGCIADLDPGARLRGLVVQGRTYDVGADGAVTASPA</sequence>
<evidence type="ECO:0000313" key="2">
    <source>
        <dbReference type="EMBL" id="MFC7405832.1"/>
    </source>
</evidence>
<proteinExistence type="predicted"/>
<dbReference type="Gene3D" id="2.70.98.40">
    <property type="entry name" value="Glycoside hydrolase, family 65, N-terminal domain"/>
    <property type="match status" value="1"/>
</dbReference>
<dbReference type="InterPro" id="IPR012341">
    <property type="entry name" value="6hp_glycosidase-like_sf"/>
</dbReference>
<name>A0ABW2QD15_9MICO</name>
<organism evidence="2 3">
    <name type="scientific">Georgenia alba</name>
    <dbReference type="NCBI Taxonomy" id="2233858"/>
    <lineage>
        <taxon>Bacteria</taxon>
        <taxon>Bacillati</taxon>
        <taxon>Actinomycetota</taxon>
        <taxon>Actinomycetes</taxon>
        <taxon>Micrococcales</taxon>
        <taxon>Bogoriellaceae</taxon>
        <taxon>Georgenia</taxon>
    </lineage>
</organism>
<feature type="region of interest" description="Disordered" evidence="1">
    <location>
        <begin position="1"/>
        <end position="27"/>
    </location>
</feature>
<dbReference type="Gene3D" id="1.50.10.10">
    <property type="match status" value="1"/>
</dbReference>
<dbReference type="EMBL" id="JBHTCQ010000002">
    <property type="protein sequence ID" value="MFC7405832.1"/>
    <property type="molecule type" value="Genomic_DNA"/>
</dbReference>
<gene>
    <name evidence="2" type="ORF">ACFQQL_11980</name>
</gene>
<comment type="caution">
    <text evidence="2">The sequence shown here is derived from an EMBL/GenBank/DDBJ whole genome shotgun (WGS) entry which is preliminary data.</text>
</comment>
<dbReference type="Proteomes" id="UP001596455">
    <property type="component" value="Unassembled WGS sequence"/>
</dbReference>
<protein>
    <submittedName>
        <fullName evidence="2">Uncharacterized protein</fullName>
    </submittedName>
</protein>
<reference evidence="3" key="1">
    <citation type="journal article" date="2019" name="Int. J. Syst. Evol. Microbiol.">
        <title>The Global Catalogue of Microorganisms (GCM) 10K type strain sequencing project: providing services to taxonomists for standard genome sequencing and annotation.</title>
        <authorList>
            <consortium name="The Broad Institute Genomics Platform"/>
            <consortium name="The Broad Institute Genome Sequencing Center for Infectious Disease"/>
            <person name="Wu L."/>
            <person name="Ma J."/>
        </authorList>
    </citation>
    <scope>NUCLEOTIDE SEQUENCE [LARGE SCALE GENOMIC DNA]</scope>
    <source>
        <strain evidence="3">JCM 1490</strain>
    </source>
</reference>
<dbReference type="InterPro" id="IPR037018">
    <property type="entry name" value="GH65_N"/>
</dbReference>
<keyword evidence="3" id="KW-1185">Reference proteome</keyword>
<evidence type="ECO:0000256" key="1">
    <source>
        <dbReference type="SAM" id="MobiDB-lite"/>
    </source>
</evidence>
<dbReference type="SUPFAM" id="SSF48208">
    <property type="entry name" value="Six-hairpin glycosidases"/>
    <property type="match status" value="1"/>
</dbReference>
<evidence type="ECO:0000313" key="3">
    <source>
        <dbReference type="Proteomes" id="UP001596455"/>
    </source>
</evidence>